<evidence type="ECO:0000313" key="2">
    <source>
        <dbReference type="EMBL" id="MCR0983090.1"/>
    </source>
</evidence>
<dbReference type="EMBL" id="JANJOU010000010">
    <property type="protein sequence ID" value="MCR0983090.1"/>
    <property type="molecule type" value="Genomic_DNA"/>
</dbReference>
<name>A0ABT1X4P7_9PROT</name>
<feature type="region of interest" description="Disordered" evidence="1">
    <location>
        <begin position="130"/>
        <end position="151"/>
    </location>
</feature>
<gene>
    <name evidence="2" type="ORF">NRP21_13620</name>
</gene>
<organism evidence="2 3">
    <name type="scientific">Roseomonas populi</name>
    <dbReference type="NCBI Taxonomy" id="3121582"/>
    <lineage>
        <taxon>Bacteria</taxon>
        <taxon>Pseudomonadati</taxon>
        <taxon>Pseudomonadota</taxon>
        <taxon>Alphaproteobacteria</taxon>
        <taxon>Acetobacterales</taxon>
        <taxon>Roseomonadaceae</taxon>
        <taxon>Roseomonas</taxon>
    </lineage>
</organism>
<dbReference type="RefSeq" id="WP_257716759.1">
    <property type="nucleotide sequence ID" value="NZ_JANJOU010000010.1"/>
</dbReference>
<proteinExistence type="predicted"/>
<dbReference type="InterPro" id="IPR027405">
    <property type="entry name" value="YidB-like"/>
</dbReference>
<accession>A0ABT1X4P7</accession>
<dbReference type="Proteomes" id="UP001524642">
    <property type="component" value="Unassembled WGS sequence"/>
</dbReference>
<dbReference type="Gene3D" id="1.10.10.690">
    <property type="entry name" value="YidB-like"/>
    <property type="match status" value="1"/>
</dbReference>
<dbReference type="Pfam" id="PF20159">
    <property type="entry name" value="YidB"/>
    <property type="match status" value="1"/>
</dbReference>
<evidence type="ECO:0000313" key="3">
    <source>
        <dbReference type="Proteomes" id="UP001524642"/>
    </source>
</evidence>
<protein>
    <submittedName>
        <fullName evidence="2">YidB family protein</fullName>
    </submittedName>
</protein>
<sequence>MSENLFGRSGGGLLGAIPNSVKAAAMALLVQQLLKHSQAGGAQAGGMQGGPGAAPAGGGLGGLLGGLLGGGAGSPMAGGAAGGGLGGLLGGLLGGQGTPMSGGAGGGLGGLLGGLGGLLGGLRSQGLGRQVDSWMAPGPNEGISPQDLESSIDPQDLDEAARHAGTDRASVLDELSRLLPQFVDQATPQGSLPQHEGELGGGGLPGMMDRLLGSSGGQDPNGTALPHRA</sequence>
<keyword evidence="3" id="KW-1185">Reference proteome</keyword>
<comment type="caution">
    <text evidence="2">The sequence shown here is derived from an EMBL/GenBank/DDBJ whole genome shotgun (WGS) entry which is preliminary data.</text>
</comment>
<evidence type="ECO:0000256" key="1">
    <source>
        <dbReference type="SAM" id="MobiDB-lite"/>
    </source>
</evidence>
<reference evidence="2 3" key="1">
    <citation type="submission" date="2022-06" db="EMBL/GenBank/DDBJ databases">
        <title>Roseomonas CN29.</title>
        <authorList>
            <person name="Cheng Y."/>
            <person name="He X."/>
        </authorList>
    </citation>
    <scope>NUCLEOTIDE SEQUENCE [LARGE SCALE GENOMIC DNA]</scope>
    <source>
        <strain evidence="2 3">CN29</strain>
    </source>
</reference>
<dbReference type="SUPFAM" id="SSF140804">
    <property type="entry name" value="YidB-like"/>
    <property type="match status" value="1"/>
</dbReference>
<feature type="region of interest" description="Disordered" evidence="1">
    <location>
        <begin position="186"/>
        <end position="229"/>
    </location>
</feature>
<dbReference type="InterPro" id="IPR045372">
    <property type="entry name" value="YidB"/>
</dbReference>